<proteinExistence type="predicted"/>
<feature type="region of interest" description="Disordered" evidence="1">
    <location>
        <begin position="36"/>
        <end position="67"/>
    </location>
</feature>
<organism evidence="2 3">
    <name type="scientific">Methylobacterium crusticola</name>
    <dbReference type="NCBI Taxonomy" id="1697972"/>
    <lineage>
        <taxon>Bacteria</taxon>
        <taxon>Pseudomonadati</taxon>
        <taxon>Pseudomonadota</taxon>
        <taxon>Alphaproteobacteria</taxon>
        <taxon>Hyphomicrobiales</taxon>
        <taxon>Methylobacteriaceae</taxon>
        <taxon>Methylobacterium</taxon>
    </lineage>
</organism>
<dbReference type="EMBL" id="BPQH01000010">
    <property type="protein sequence ID" value="GJD50672.1"/>
    <property type="molecule type" value="Genomic_DNA"/>
</dbReference>
<name>A0ABQ4QZR9_9HYPH</name>
<reference evidence="2" key="1">
    <citation type="journal article" date="2021" name="Front. Microbiol.">
        <title>Comprehensive Comparative Genomics and Phenotyping of Methylobacterium Species.</title>
        <authorList>
            <person name="Alessa O."/>
            <person name="Ogura Y."/>
            <person name="Fujitani Y."/>
            <person name="Takami H."/>
            <person name="Hayashi T."/>
            <person name="Sahin N."/>
            <person name="Tani A."/>
        </authorList>
    </citation>
    <scope>NUCLEOTIDE SEQUENCE</scope>
    <source>
        <strain evidence="2">KCTC 52305</strain>
    </source>
</reference>
<evidence type="ECO:0000256" key="1">
    <source>
        <dbReference type="SAM" id="MobiDB-lite"/>
    </source>
</evidence>
<dbReference type="Proteomes" id="UP001055167">
    <property type="component" value="Unassembled WGS sequence"/>
</dbReference>
<dbReference type="RefSeq" id="WP_128562662.1">
    <property type="nucleotide sequence ID" value="NZ_BPQH01000010.1"/>
</dbReference>
<sequence length="88" mass="9286">MWRLLTAGIKVIIAVAALTTAANWVALRAKDRRAPGPALAATLDPPTTGALPGRRSEARPEPAPGAKLDQRALMRLVSEAGDPAPRKR</sequence>
<keyword evidence="3" id="KW-1185">Reference proteome</keyword>
<evidence type="ECO:0000313" key="3">
    <source>
        <dbReference type="Proteomes" id="UP001055167"/>
    </source>
</evidence>
<gene>
    <name evidence="2" type="ORF">OPKNFCMD_3415</name>
</gene>
<evidence type="ECO:0000313" key="2">
    <source>
        <dbReference type="EMBL" id="GJD50672.1"/>
    </source>
</evidence>
<comment type="caution">
    <text evidence="2">The sequence shown here is derived from an EMBL/GenBank/DDBJ whole genome shotgun (WGS) entry which is preliminary data.</text>
</comment>
<accession>A0ABQ4QZR9</accession>
<reference evidence="2" key="2">
    <citation type="submission" date="2021-08" db="EMBL/GenBank/DDBJ databases">
        <authorList>
            <person name="Tani A."/>
            <person name="Ola A."/>
            <person name="Ogura Y."/>
            <person name="Katsura K."/>
            <person name="Hayashi T."/>
        </authorList>
    </citation>
    <scope>NUCLEOTIDE SEQUENCE</scope>
    <source>
        <strain evidence="2">KCTC 52305</strain>
    </source>
</reference>
<protein>
    <submittedName>
        <fullName evidence="2">Uncharacterized protein</fullName>
    </submittedName>
</protein>